<reference evidence="1 2" key="1">
    <citation type="submission" date="2016-10" db="EMBL/GenBank/DDBJ databases">
        <authorList>
            <person name="de Groot N.N."/>
        </authorList>
    </citation>
    <scope>NUCLEOTIDE SEQUENCE [LARGE SCALE GENOMIC DNA]</scope>
    <source>
        <strain evidence="1 2">CGMCC 1.9109</strain>
    </source>
</reference>
<dbReference type="STRING" id="637679.GCA_001550055_00351"/>
<dbReference type="EMBL" id="FNAK01000001">
    <property type="protein sequence ID" value="SDD38820.1"/>
    <property type="molecule type" value="Genomic_DNA"/>
</dbReference>
<dbReference type="OrthoDB" id="8480244at2"/>
<dbReference type="RefSeq" id="WP_068308205.1">
    <property type="nucleotide sequence ID" value="NZ_FNAK01000001.1"/>
</dbReference>
<evidence type="ECO:0000313" key="2">
    <source>
        <dbReference type="Proteomes" id="UP000183685"/>
    </source>
</evidence>
<gene>
    <name evidence="1" type="ORF">SAMN04488071_0539</name>
</gene>
<keyword evidence="2" id="KW-1185">Reference proteome</keyword>
<evidence type="ECO:0000313" key="1">
    <source>
        <dbReference type="EMBL" id="SDD38820.1"/>
    </source>
</evidence>
<sequence>MGRTRENLPGFSLEEAESYRAERPEVERVLSYFEERTGGKRLAWRADIEPGQLRDILPDVCIMTPEFDPAGVLEDVKVRLMGTNVVNFYGEMTGKSIFIHPSSEVADRIFKSAAFCLERRKPVLVQAYTLSEEKNYLRVSVMYVPLSENNRDIDRLFLHVAVRRAFAC</sequence>
<dbReference type="Proteomes" id="UP000183685">
    <property type="component" value="Unassembled WGS sequence"/>
</dbReference>
<protein>
    <submittedName>
        <fullName evidence="1">PAS domain-containing protein</fullName>
    </submittedName>
</protein>
<dbReference type="AlphaFoldDB" id="A0A1G6UBR0"/>
<proteinExistence type="predicted"/>
<accession>A0A1G6UBR0</accession>
<organism evidence="1 2">
    <name type="scientific">Kordiimonas lacus</name>
    <dbReference type="NCBI Taxonomy" id="637679"/>
    <lineage>
        <taxon>Bacteria</taxon>
        <taxon>Pseudomonadati</taxon>
        <taxon>Pseudomonadota</taxon>
        <taxon>Alphaproteobacteria</taxon>
        <taxon>Kordiimonadales</taxon>
        <taxon>Kordiimonadaceae</taxon>
        <taxon>Kordiimonas</taxon>
    </lineage>
</organism>
<dbReference type="InterPro" id="IPR009922">
    <property type="entry name" value="DUF1457"/>
</dbReference>
<name>A0A1G6UBR0_9PROT</name>
<dbReference type="Pfam" id="PF07310">
    <property type="entry name" value="PAS_5"/>
    <property type="match status" value="1"/>
</dbReference>